<protein>
    <submittedName>
        <fullName evidence="2">Uncharacterized protein</fullName>
    </submittedName>
</protein>
<feature type="compositionally biased region" description="Basic and acidic residues" evidence="1">
    <location>
        <begin position="1"/>
        <end position="26"/>
    </location>
</feature>
<organism evidence="2">
    <name type="scientific">uncultured Desulfobacterium sp</name>
    <dbReference type="NCBI Taxonomy" id="201089"/>
    <lineage>
        <taxon>Bacteria</taxon>
        <taxon>Pseudomonadati</taxon>
        <taxon>Thermodesulfobacteriota</taxon>
        <taxon>Desulfobacteria</taxon>
        <taxon>Desulfobacterales</taxon>
        <taxon>Desulfobacteriaceae</taxon>
        <taxon>Desulfobacterium</taxon>
        <taxon>environmental samples</taxon>
    </lineage>
</organism>
<dbReference type="EMBL" id="OJIN01000108">
    <property type="protein sequence ID" value="SPD73774.1"/>
    <property type="molecule type" value="Genomic_DNA"/>
</dbReference>
<gene>
    <name evidence="2" type="ORF">PITCH_A1960003</name>
</gene>
<evidence type="ECO:0000313" key="2">
    <source>
        <dbReference type="EMBL" id="SPD73774.1"/>
    </source>
</evidence>
<evidence type="ECO:0000256" key="1">
    <source>
        <dbReference type="SAM" id="MobiDB-lite"/>
    </source>
</evidence>
<name>A0A445MW59_9BACT</name>
<sequence length="117" mass="13131">MAGLLERIRSENEKLISDKTKKKDEPPPVLDSATEKPLTLINQNKELNRSVTAYSRVLGRDIRISWQGENPKVVYVDRTPFSLDEIKALRGTSPADLKKAYLLKEAFDGCVTTNDGL</sequence>
<reference evidence="2" key="1">
    <citation type="submission" date="2018-01" db="EMBL/GenBank/DDBJ databases">
        <authorList>
            <person name="Regsiter A."/>
            <person name="William W."/>
        </authorList>
    </citation>
    <scope>NUCLEOTIDE SEQUENCE</scope>
    <source>
        <strain evidence="2">TRIP AH-1</strain>
    </source>
</reference>
<proteinExistence type="predicted"/>
<feature type="region of interest" description="Disordered" evidence="1">
    <location>
        <begin position="1"/>
        <end position="33"/>
    </location>
</feature>
<dbReference type="AlphaFoldDB" id="A0A445MW59"/>
<accession>A0A445MW59</accession>